<sequence length="544" mass="63963">MQGQCLEHHNNNEYFCVNQNCENNCVLLCDLCLNINQHQACQKLKQAIHLDQYTNKIGTQLDERIRKEQVLLENLNKTKNDLIQFDEDIRQNINQSRIDSIMMKQNAILLKELRVPALLKKIKKNNQFSYNYFSENIEVQRQSPFIANLIENFNQSLKEMKNKFAQKIQKEQISFQENNNTLPNNQINNNYEQNTNLKIKMKLSKEDQKSNKFIELRQFANEQQIIKSNQQNQSKIDQQLKKRISQNPIEGILLKSQNELIIYSDKTVYQFDLQDQKKPIQVYDTQYPIINLLIDDTKKILIHMEKQILIVNDKLKYLDEIQKKIFQNHITIHSYCKIYSNLIYYNKDENKLVKCQIVNKIALHSSTKLQLSGLNLLSIKLIKCEIKDEGQFFLLAFSSGLIQKYELNSMDKINEYQLCKTECSQISLENDYCYGISEKNLYFMKYSNGVTQKICTSQSDIIQCACFINEQSNLQKILVLQQDNKLFKYSTKGDKIKQRQAKIKDVTSLLGYIESNQPNNQNQKKQSKCYLGFKDGQIMGFNID</sequence>
<keyword evidence="2" id="KW-1185">Reference proteome</keyword>
<gene>
    <name evidence="1" type="ORF">PSON_ATCC_30995.1.T1230140</name>
</gene>
<comment type="caution">
    <text evidence="1">The sequence shown here is derived from an EMBL/GenBank/DDBJ whole genome shotgun (WGS) entry which is preliminary data.</text>
</comment>
<dbReference type="AlphaFoldDB" id="A0A8S1QX37"/>
<evidence type="ECO:0000313" key="1">
    <source>
        <dbReference type="EMBL" id="CAD8119963.1"/>
    </source>
</evidence>
<dbReference type="Proteomes" id="UP000692954">
    <property type="component" value="Unassembled WGS sequence"/>
</dbReference>
<dbReference type="EMBL" id="CAJJDN010000123">
    <property type="protein sequence ID" value="CAD8119963.1"/>
    <property type="molecule type" value="Genomic_DNA"/>
</dbReference>
<name>A0A8S1QX37_9CILI</name>
<protein>
    <submittedName>
        <fullName evidence="1">Uncharacterized protein</fullName>
    </submittedName>
</protein>
<organism evidence="1 2">
    <name type="scientific">Paramecium sonneborni</name>
    <dbReference type="NCBI Taxonomy" id="65129"/>
    <lineage>
        <taxon>Eukaryota</taxon>
        <taxon>Sar</taxon>
        <taxon>Alveolata</taxon>
        <taxon>Ciliophora</taxon>
        <taxon>Intramacronucleata</taxon>
        <taxon>Oligohymenophorea</taxon>
        <taxon>Peniculida</taxon>
        <taxon>Parameciidae</taxon>
        <taxon>Paramecium</taxon>
    </lineage>
</organism>
<evidence type="ECO:0000313" key="2">
    <source>
        <dbReference type="Proteomes" id="UP000692954"/>
    </source>
</evidence>
<reference evidence="1" key="1">
    <citation type="submission" date="2021-01" db="EMBL/GenBank/DDBJ databases">
        <authorList>
            <consortium name="Genoscope - CEA"/>
            <person name="William W."/>
        </authorList>
    </citation>
    <scope>NUCLEOTIDE SEQUENCE</scope>
</reference>
<accession>A0A8S1QX37</accession>
<proteinExistence type="predicted"/>